<dbReference type="GO" id="GO:0000160">
    <property type="term" value="P:phosphorelay signal transduction system"/>
    <property type="evidence" value="ECO:0007669"/>
    <property type="project" value="InterPro"/>
</dbReference>
<keyword evidence="1 3" id="KW-0597">Phosphoprotein</keyword>
<dbReference type="GO" id="GO:0006355">
    <property type="term" value="P:regulation of DNA-templated transcription"/>
    <property type="evidence" value="ECO:0007669"/>
    <property type="project" value="InterPro"/>
</dbReference>
<dbReference type="InterPro" id="IPR016032">
    <property type="entry name" value="Sig_transdc_resp-reg_C-effctor"/>
</dbReference>
<accession>A0A428X646</accession>
<evidence type="ECO:0000256" key="2">
    <source>
        <dbReference type="ARBA" id="ARBA00023125"/>
    </source>
</evidence>
<dbReference type="SUPFAM" id="SSF46894">
    <property type="entry name" value="C-terminal effector domain of the bipartite response regulators"/>
    <property type="match status" value="1"/>
</dbReference>
<organism evidence="5 6">
    <name type="scientific">Amycolatopsis balhimycina DSM 5908</name>
    <dbReference type="NCBI Taxonomy" id="1081091"/>
    <lineage>
        <taxon>Bacteria</taxon>
        <taxon>Bacillati</taxon>
        <taxon>Actinomycetota</taxon>
        <taxon>Actinomycetes</taxon>
        <taxon>Pseudonocardiales</taxon>
        <taxon>Pseudonocardiaceae</taxon>
        <taxon>Amycolatopsis</taxon>
    </lineage>
</organism>
<dbReference type="InterPro" id="IPR036388">
    <property type="entry name" value="WH-like_DNA-bd_sf"/>
</dbReference>
<keyword evidence="6" id="KW-1185">Reference proteome</keyword>
<dbReference type="CDD" id="cd17535">
    <property type="entry name" value="REC_NarL-like"/>
    <property type="match status" value="1"/>
</dbReference>
<reference evidence="5 6" key="1">
    <citation type="submission" date="2018-05" db="EMBL/GenBank/DDBJ databases">
        <title>Evolution of GPA BGCs.</title>
        <authorList>
            <person name="Waglechner N."/>
            <person name="Wright G.D."/>
        </authorList>
    </citation>
    <scope>NUCLEOTIDE SEQUENCE [LARGE SCALE GENOMIC DNA]</scope>
    <source>
        <strain evidence="5 6">DSM 5908</strain>
    </source>
</reference>
<dbReference type="Pfam" id="PF00072">
    <property type="entry name" value="Response_reg"/>
    <property type="match status" value="1"/>
</dbReference>
<evidence type="ECO:0000256" key="1">
    <source>
        <dbReference type="ARBA" id="ARBA00022553"/>
    </source>
</evidence>
<dbReference type="InterPro" id="IPR011006">
    <property type="entry name" value="CheY-like_superfamily"/>
</dbReference>
<evidence type="ECO:0000313" key="5">
    <source>
        <dbReference type="EMBL" id="RSM50813.1"/>
    </source>
</evidence>
<dbReference type="Proteomes" id="UP000286716">
    <property type="component" value="Unassembled WGS sequence"/>
</dbReference>
<proteinExistence type="predicted"/>
<dbReference type="OrthoDB" id="3176919at2"/>
<dbReference type="SMART" id="SM00448">
    <property type="entry name" value="REC"/>
    <property type="match status" value="1"/>
</dbReference>
<feature type="modified residue" description="4-aspartylphosphate" evidence="3">
    <location>
        <position position="56"/>
    </location>
</feature>
<dbReference type="InterPro" id="IPR058245">
    <property type="entry name" value="NreC/VraR/RcsB-like_REC"/>
</dbReference>
<dbReference type="InterPro" id="IPR000792">
    <property type="entry name" value="Tscrpt_reg_LuxR_C"/>
</dbReference>
<dbReference type="PROSITE" id="PS50110">
    <property type="entry name" value="RESPONSE_REGULATORY"/>
    <property type="match status" value="1"/>
</dbReference>
<evidence type="ECO:0000259" key="4">
    <source>
        <dbReference type="PROSITE" id="PS50110"/>
    </source>
</evidence>
<dbReference type="PANTHER" id="PTHR43214">
    <property type="entry name" value="TWO-COMPONENT RESPONSE REGULATOR"/>
    <property type="match status" value="1"/>
</dbReference>
<dbReference type="Gene3D" id="1.10.10.10">
    <property type="entry name" value="Winged helix-like DNA-binding domain superfamily/Winged helix DNA-binding domain"/>
    <property type="match status" value="1"/>
</dbReference>
<gene>
    <name evidence="5" type="ORF">DMA12_01315</name>
</gene>
<dbReference type="SUPFAM" id="SSF52172">
    <property type="entry name" value="CheY-like"/>
    <property type="match status" value="1"/>
</dbReference>
<dbReference type="SMART" id="SM00421">
    <property type="entry name" value="HTH_LUXR"/>
    <property type="match status" value="1"/>
</dbReference>
<evidence type="ECO:0000313" key="6">
    <source>
        <dbReference type="Proteomes" id="UP000286716"/>
    </source>
</evidence>
<dbReference type="InterPro" id="IPR039420">
    <property type="entry name" value="WalR-like"/>
</dbReference>
<dbReference type="InterPro" id="IPR001789">
    <property type="entry name" value="Sig_transdc_resp-reg_receiver"/>
</dbReference>
<dbReference type="Gene3D" id="3.40.50.2300">
    <property type="match status" value="1"/>
</dbReference>
<feature type="domain" description="Response regulatory" evidence="4">
    <location>
        <begin position="6"/>
        <end position="120"/>
    </location>
</feature>
<name>A0A428X646_AMYBA</name>
<dbReference type="EMBL" id="QHHU01000001">
    <property type="protein sequence ID" value="RSM50813.1"/>
    <property type="molecule type" value="Genomic_DNA"/>
</dbReference>
<comment type="caution">
    <text evidence="5">The sequence shown here is derived from an EMBL/GenBank/DDBJ whole genome shotgun (WGS) entry which is preliminary data.</text>
</comment>
<dbReference type="AlphaFoldDB" id="A0A428X646"/>
<evidence type="ECO:0000256" key="3">
    <source>
        <dbReference type="PROSITE-ProRule" id="PRU00169"/>
    </source>
</evidence>
<protein>
    <submittedName>
        <fullName evidence="5">DNA-binding response regulator</fullName>
    </submittedName>
</protein>
<dbReference type="GO" id="GO:0003677">
    <property type="term" value="F:DNA binding"/>
    <property type="evidence" value="ECO:0007669"/>
    <property type="project" value="UniProtKB-KW"/>
</dbReference>
<keyword evidence="2 5" id="KW-0238">DNA-binding</keyword>
<sequence length="207" mass="22115">MAGMIRIAVIDNDKLVPAGLRALLADTTDITLVHTATTVAGYLAAQAAGPDVVLLDLQLEDGTHPDANVIALRATGAAVLVISVHGDRRHVRATIRAGASGYLIKDDDADKLIDAIRTVHTGHLALTTELMTLINDDPPELSPQELQVLYLYGTGSTLAATARRLGIAIPTVRSYLDRIRAKWAATDEPVQDIRALIHEYPLPDPPA</sequence>